<accession>A0A3S5APZ9</accession>
<evidence type="ECO:0000256" key="1">
    <source>
        <dbReference type="SAM" id="MobiDB-lite"/>
    </source>
</evidence>
<feature type="region of interest" description="Disordered" evidence="1">
    <location>
        <begin position="74"/>
        <end position="98"/>
    </location>
</feature>
<proteinExistence type="predicted"/>
<keyword evidence="3" id="KW-1185">Reference proteome</keyword>
<dbReference type="Proteomes" id="UP000784294">
    <property type="component" value="Unassembled WGS sequence"/>
</dbReference>
<evidence type="ECO:0000313" key="3">
    <source>
        <dbReference type="Proteomes" id="UP000784294"/>
    </source>
</evidence>
<feature type="region of interest" description="Disordered" evidence="1">
    <location>
        <begin position="24"/>
        <end position="47"/>
    </location>
</feature>
<gene>
    <name evidence="2" type="ORF">PXEA_LOCUS35836</name>
</gene>
<dbReference type="AlphaFoldDB" id="A0A3S5APZ9"/>
<comment type="caution">
    <text evidence="2">The sequence shown here is derived from an EMBL/GenBank/DDBJ whole genome shotgun (WGS) entry which is preliminary data.</text>
</comment>
<dbReference type="EMBL" id="CAAALY010274200">
    <property type="protein sequence ID" value="VEL42396.1"/>
    <property type="molecule type" value="Genomic_DNA"/>
</dbReference>
<sequence length="208" mass="22423">MSCGIADIHFNLVAPSASPSLSEEPFASPSCLPSTSPSRSSHMHPPYQLPVLPLTSTVSQSSCALGATNEPTFHTTLSEDQTNSVQPASPPLTSNHSDSLTNEHIVLNRFGDNYCQKNCCQTIYLREFSDPNLQFCGPGMLVCKSSDSPTLGPVSQKMDLFDPPVITNILTNTDIPSQDAPDVYRSQTNVSSGVLAHNEVNLYLNILI</sequence>
<reference evidence="2" key="1">
    <citation type="submission" date="2018-11" db="EMBL/GenBank/DDBJ databases">
        <authorList>
            <consortium name="Pathogen Informatics"/>
        </authorList>
    </citation>
    <scope>NUCLEOTIDE SEQUENCE</scope>
</reference>
<evidence type="ECO:0000313" key="2">
    <source>
        <dbReference type="EMBL" id="VEL42396.1"/>
    </source>
</evidence>
<feature type="compositionally biased region" description="Low complexity" evidence="1">
    <location>
        <begin position="24"/>
        <end position="46"/>
    </location>
</feature>
<name>A0A3S5APZ9_9PLAT</name>
<organism evidence="2 3">
    <name type="scientific">Protopolystoma xenopodis</name>
    <dbReference type="NCBI Taxonomy" id="117903"/>
    <lineage>
        <taxon>Eukaryota</taxon>
        <taxon>Metazoa</taxon>
        <taxon>Spiralia</taxon>
        <taxon>Lophotrochozoa</taxon>
        <taxon>Platyhelminthes</taxon>
        <taxon>Monogenea</taxon>
        <taxon>Polyopisthocotylea</taxon>
        <taxon>Polystomatidea</taxon>
        <taxon>Polystomatidae</taxon>
        <taxon>Protopolystoma</taxon>
    </lineage>
</organism>
<protein>
    <submittedName>
        <fullName evidence="2">Uncharacterized protein</fullName>
    </submittedName>
</protein>